<reference evidence="2" key="1">
    <citation type="submission" date="2021-03" db="EMBL/GenBank/DDBJ databases">
        <title>Draft genome sequence of rust myrtle Austropuccinia psidii MF-1, a brazilian biotype.</title>
        <authorList>
            <person name="Quecine M.C."/>
            <person name="Pachon D.M.R."/>
            <person name="Bonatelli M.L."/>
            <person name="Correr F.H."/>
            <person name="Franceschini L.M."/>
            <person name="Leite T.F."/>
            <person name="Margarido G.R.A."/>
            <person name="Almeida C.A."/>
            <person name="Ferrarezi J.A."/>
            <person name="Labate C.A."/>
        </authorList>
    </citation>
    <scope>NUCLEOTIDE SEQUENCE</scope>
    <source>
        <strain evidence="2">MF-1</strain>
    </source>
</reference>
<dbReference type="Proteomes" id="UP000765509">
    <property type="component" value="Unassembled WGS sequence"/>
</dbReference>
<gene>
    <name evidence="2" type="ORF">O181_111185</name>
</gene>
<feature type="region of interest" description="Disordered" evidence="1">
    <location>
        <begin position="48"/>
        <end position="70"/>
    </location>
</feature>
<dbReference type="OrthoDB" id="3251057at2759"/>
<evidence type="ECO:0000313" key="2">
    <source>
        <dbReference type="EMBL" id="MBW0571470.1"/>
    </source>
</evidence>
<evidence type="ECO:0000256" key="1">
    <source>
        <dbReference type="SAM" id="MobiDB-lite"/>
    </source>
</evidence>
<evidence type="ECO:0000313" key="3">
    <source>
        <dbReference type="Proteomes" id="UP000765509"/>
    </source>
</evidence>
<name>A0A9Q3JXW5_9BASI</name>
<accession>A0A9Q3JXW5</accession>
<dbReference type="AlphaFoldDB" id="A0A9Q3JXW5"/>
<comment type="caution">
    <text evidence="2">The sequence shown here is derived from an EMBL/GenBank/DDBJ whole genome shotgun (WGS) entry which is preliminary data.</text>
</comment>
<dbReference type="EMBL" id="AVOT02088219">
    <property type="protein sequence ID" value="MBW0571470.1"/>
    <property type="molecule type" value="Genomic_DNA"/>
</dbReference>
<proteinExistence type="predicted"/>
<keyword evidence="3" id="KW-1185">Reference proteome</keyword>
<sequence>MGQLTDEDYDFFDDYLLTNKVTLEDSDNEATPSVQYVQASIKSIKKSFGQSQRKLRSRPLNQETLETQDK</sequence>
<organism evidence="2 3">
    <name type="scientific">Austropuccinia psidii MF-1</name>
    <dbReference type="NCBI Taxonomy" id="1389203"/>
    <lineage>
        <taxon>Eukaryota</taxon>
        <taxon>Fungi</taxon>
        <taxon>Dikarya</taxon>
        <taxon>Basidiomycota</taxon>
        <taxon>Pucciniomycotina</taxon>
        <taxon>Pucciniomycetes</taxon>
        <taxon>Pucciniales</taxon>
        <taxon>Sphaerophragmiaceae</taxon>
        <taxon>Austropuccinia</taxon>
    </lineage>
</organism>
<protein>
    <submittedName>
        <fullName evidence="2">Uncharacterized protein</fullName>
    </submittedName>
</protein>
<feature type="compositionally biased region" description="Polar residues" evidence="1">
    <location>
        <begin position="59"/>
        <end position="70"/>
    </location>
</feature>